<keyword evidence="7 9" id="KW-0472">Membrane</keyword>
<dbReference type="Gene3D" id="1.20.1740.10">
    <property type="entry name" value="Amino acid/polyamine transporter I"/>
    <property type="match status" value="1"/>
</dbReference>
<feature type="transmembrane region" description="Helical" evidence="9">
    <location>
        <begin position="416"/>
        <end position="433"/>
    </location>
</feature>
<dbReference type="InterPro" id="IPR002293">
    <property type="entry name" value="AA/rel_permease1"/>
</dbReference>
<feature type="transmembrane region" description="Helical" evidence="9">
    <location>
        <begin position="139"/>
        <end position="156"/>
    </location>
</feature>
<dbReference type="PIRSF" id="PIRSF006060">
    <property type="entry name" value="AA_transporter"/>
    <property type="match status" value="1"/>
</dbReference>
<evidence type="ECO:0000256" key="4">
    <source>
        <dbReference type="ARBA" id="ARBA00022475"/>
    </source>
</evidence>
<gene>
    <name evidence="10" type="ORF">GGQ97_001885</name>
</gene>
<comment type="caution">
    <text evidence="10">The sequence shown here is derived from an EMBL/GenBank/DDBJ whole genome shotgun (WGS) entry which is preliminary data.</text>
</comment>
<organism evidence="10 11">
    <name type="scientific">Sphingomonas kaistensis</name>
    <dbReference type="NCBI Taxonomy" id="298708"/>
    <lineage>
        <taxon>Bacteria</taxon>
        <taxon>Pseudomonadati</taxon>
        <taxon>Pseudomonadota</taxon>
        <taxon>Alphaproteobacteria</taxon>
        <taxon>Sphingomonadales</taxon>
        <taxon>Sphingomonadaceae</taxon>
        <taxon>Sphingomonas</taxon>
    </lineage>
</organism>
<sequence>MHDHVENLVDLVEDAPPPPPPPPPAKRLGRMMSLAMVVGTIVGSGIYLLPAQVAPYGPNLVVAFVLTGVGTFLLALSMARLAAALPGGPYSHIASAFGDRAGFLAMWSSMLSQVTAAAATAIAVGGAIGEAFPGSRTPMSVTVIGICALLAIAAVQSRGARSAGRLQVTAVLIKLLPLVLVLVLALALVARGGSVQPLAPVPLSLGAIVAAAALMLFAFTGFEAGSISANVTDKSQESVPAATINGTAFVAVLYLAATLAVLWLLPSAIAAASPTPIADAIAPSLGASARTIVALVGAVSAFGTCNALILLAVETARALAFAGDLPQSLAATDRNGVARTSLIASIGLAALMVVGSMSEDFLATFNFVALVSAVGALVLYLACAAAAWRLRVVGPLIAIPALVYSLAMFWGSGGEAVLWAAVLAVAGLPVRWISRRRANEEAVPPAPAA</sequence>
<protein>
    <recommendedName>
        <fullName evidence="3">Arginine/agmatine antiporter</fullName>
    </recommendedName>
</protein>
<dbReference type="AlphaFoldDB" id="A0A7X5Y7S5"/>
<dbReference type="InterPro" id="IPR050367">
    <property type="entry name" value="APC_superfamily"/>
</dbReference>
<feature type="transmembrane region" description="Helical" evidence="9">
    <location>
        <begin position="168"/>
        <end position="189"/>
    </location>
</feature>
<feature type="transmembrane region" description="Helical" evidence="9">
    <location>
        <begin position="361"/>
        <end position="383"/>
    </location>
</feature>
<feature type="transmembrane region" description="Helical" evidence="9">
    <location>
        <begin position="31"/>
        <end position="49"/>
    </location>
</feature>
<keyword evidence="6 9" id="KW-1133">Transmembrane helix</keyword>
<evidence type="ECO:0000256" key="2">
    <source>
        <dbReference type="ARBA" id="ARBA00008220"/>
    </source>
</evidence>
<keyword evidence="11" id="KW-1185">Reference proteome</keyword>
<evidence type="ECO:0000256" key="5">
    <source>
        <dbReference type="ARBA" id="ARBA00022692"/>
    </source>
</evidence>
<dbReference type="RefSeq" id="WP_168069070.1">
    <property type="nucleotide sequence ID" value="NZ_JAATJC010000001.1"/>
</dbReference>
<dbReference type="GO" id="GO:0005886">
    <property type="term" value="C:plasma membrane"/>
    <property type="evidence" value="ECO:0007669"/>
    <property type="project" value="UniProtKB-SubCell"/>
</dbReference>
<feature type="transmembrane region" description="Helical" evidence="9">
    <location>
        <begin position="337"/>
        <end position="355"/>
    </location>
</feature>
<dbReference type="Proteomes" id="UP000558192">
    <property type="component" value="Unassembled WGS sequence"/>
</dbReference>
<accession>A0A7X5Y7S5</accession>
<feature type="transmembrane region" description="Helical" evidence="9">
    <location>
        <begin position="390"/>
        <end position="410"/>
    </location>
</feature>
<evidence type="ECO:0000256" key="7">
    <source>
        <dbReference type="ARBA" id="ARBA00023136"/>
    </source>
</evidence>
<evidence type="ECO:0000256" key="9">
    <source>
        <dbReference type="SAM" id="Phobius"/>
    </source>
</evidence>
<comment type="subcellular location">
    <subcellularLocation>
        <location evidence="1">Cell membrane</location>
        <topology evidence="1">Multi-pass membrane protein</topology>
    </subcellularLocation>
</comment>
<evidence type="ECO:0000256" key="3">
    <source>
        <dbReference type="ARBA" id="ARBA00021069"/>
    </source>
</evidence>
<comment type="similarity">
    <text evidence="2">Belongs to the amino acid-polyamine-organocation (APC) superfamily. Basic amino acid/polyamine antiporter (APA) (TC 2.A.3.2) family.</text>
</comment>
<evidence type="ECO:0000256" key="1">
    <source>
        <dbReference type="ARBA" id="ARBA00004651"/>
    </source>
</evidence>
<feature type="transmembrane region" description="Helical" evidence="9">
    <location>
        <begin position="243"/>
        <end position="265"/>
    </location>
</feature>
<feature type="transmembrane region" description="Helical" evidence="9">
    <location>
        <begin position="201"/>
        <end position="222"/>
    </location>
</feature>
<keyword evidence="4" id="KW-1003">Cell membrane</keyword>
<evidence type="ECO:0000313" key="10">
    <source>
        <dbReference type="EMBL" id="NJC06092.1"/>
    </source>
</evidence>
<name>A0A7X5Y7S5_9SPHN</name>
<evidence type="ECO:0000256" key="6">
    <source>
        <dbReference type="ARBA" id="ARBA00022989"/>
    </source>
</evidence>
<dbReference type="PANTHER" id="PTHR42770">
    <property type="entry name" value="AMINO ACID TRANSPORTER-RELATED"/>
    <property type="match status" value="1"/>
</dbReference>
<dbReference type="PANTHER" id="PTHR42770:SF18">
    <property type="entry name" value="ARGININE_AGMATINE ANTIPORTER"/>
    <property type="match status" value="1"/>
</dbReference>
<dbReference type="EMBL" id="JAATJC010000001">
    <property type="protein sequence ID" value="NJC06092.1"/>
    <property type="molecule type" value="Genomic_DNA"/>
</dbReference>
<keyword evidence="5 9" id="KW-0812">Transmembrane</keyword>
<evidence type="ECO:0000313" key="11">
    <source>
        <dbReference type="Proteomes" id="UP000558192"/>
    </source>
</evidence>
<feature type="transmembrane region" description="Helical" evidence="9">
    <location>
        <begin position="104"/>
        <end position="127"/>
    </location>
</feature>
<evidence type="ECO:0000256" key="8">
    <source>
        <dbReference type="ARBA" id="ARBA00045636"/>
    </source>
</evidence>
<proteinExistence type="inferred from homology"/>
<reference evidence="10 11" key="1">
    <citation type="submission" date="2020-03" db="EMBL/GenBank/DDBJ databases">
        <title>Genomic Encyclopedia of Type Strains, Phase IV (KMG-IV): sequencing the most valuable type-strain genomes for metagenomic binning, comparative biology and taxonomic classification.</title>
        <authorList>
            <person name="Goeker M."/>
        </authorList>
    </citation>
    <scope>NUCLEOTIDE SEQUENCE [LARGE SCALE GENOMIC DNA]</scope>
    <source>
        <strain evidence="10 11">DSM 16846</strain>
    </source>
</reference>
<dbReference type="Pfam" id="PF13520">
    <property type="entry name" value="AA_permease_2"/>
    <property type="match status" value="1"/>
</dbReference>
<comment type="function">
    <text evidence="8">Major component of the acid-resistance (AR) system allowing enteric pathogens to survive the acidic environment in the stomach. Exchanges extracellular arginine for its intracellular decarboxylation product agmatine (Agm) thereby expelling intracellular protons. Probably undergoes several conformational states in order to translocate the substrate across the membrane; keeps the substrate accessible to only 1 side of the membrane at a time by opening and closing 3 membrane-internal gates.</text>
</comment>
<feature type="transmembrane region" description="Helical" evidence="9">
    <location>
        <begin position="292"/>
        <end position="316"/>
    </location>
</feature>
<feature type="transmembrane region" description="Helical" evidence="9">
    <location>
        <begin position="61"/>
        <end position="83"/>
    </location>
</feature>
<dbReference type="GO" id="GO:0022857">
    <property type="term" value="F:transmembrane transporter activity"/>
    <property type="evidence" value="ECO:0007669"/>
    <property type="project" value="InterPro"/>
</dbReference>